<dbReference type="EMBL" id="JAPFFF010000012">
    <property type="protein sequence ID" value="KAK8876394.1"/>
    <property type="molecule type" value="Genomic_DNA"/>
</dbReference>
<dbReference type="Proteomes" id="UP001470230">
    <property type="component" value="Unassembled WGS sequence"/>
</dbReference>
<dbReference type="SUPFAM" id="SSF56204">
    <property type="entry name" value="Hect, E3 ligase catalytic domain"/>
    <property type="match status" value="1"/>
</dbReference>
<evidence type="ECO:0000259" key="7">
    <source>
        <dbReference type="PROSITE" id="PS50237"/>
    </source>
</evidence>
<evidence type="ECO:0000313" key="8">
    <source>
        <dbReference type="EMBL" id="KAK8876394.1"/>
    </source>
</evidence>
<dbReference type="Gene3D" id="3.30.2160.10">
    <property type="entry name" value="Hect, E3 ligase catalytic domain"/>
    <property type="match status" value="1"/>
</dbReference>
<dbReference type="InterPro" id="IPR000569">
    <property type="entry name" value="HECT_dom"/>
</dbReference>
<dbReference type="InterPro" id="IPR050409">
    <property type="entry name" value="E3_ubiq-protein_ligase"/>
</dbReference>
<keyword evidence="5 6" id="KW-0833">Ubl conjugation pathway</keyword>
<evidence type="ECO:0000256" key="4">
    <source>
        <dbReference type="ARBA" id="ARBA00022679"/>
    </source>
</evidence>
<accession>A0ABR2JEM9</accession>
<sequence>MEKSLLLDSSIIFDHSNLVDRIRQSFIEIENEIPSEDSVEQLFFEIITYLDKDLNIDTAKELFSLILSCFSHYTNKILPLFDQLIETSSQNANHIIITVSILFYFIYIHPISIQNNYQSFINDCLNQLLPQIQKNDETILKIYDHEIYPQFQNDLIINLLLLTQINQNTVSTFSPFLLSHDLMKDNSKMDLLLSEISKNGYIFDISPGILPSIVSNMDFSIDSMLKYVSLLSDETFKFVYPQIEKVISKSNGLTSTFSITILSKCEKCDITVKPIKKLIDTLTIYDLTAPIIEYLNRYKNYDFEEKFSQNLIEFPSLENFPEDDMNRILLETKDLSFYLSFFPLIKKFHPVLSSPEMWTNIVSIASKSKDEISKEMNEQFRFYFQCFVKSNRLEDVLDGMIFSIVPQTLKGMNFIVQLLKDPKSKVRKKFFNDKNMAKYLLKIKEKKIIPRSSFWTLFSRTLVFQEYMKDRDPLFLYGYLFANGGFEQDFDKIGILPLTEASKSDIYDYIKHDQDQFEAKYELKNGMEDAAISLIACAFLFTRFEGIVPVEGITVEVVLPFLAVSFDFMNSIFDKDEDRNEVLADILGHFNPSQPFCILKKGLKLIGEINSPLLNISIDTILPYLYRLFSPEYFSLQIGLTVLHILIPFLFKGSYNANKMTLLSTIFQFSHGEHELNKELSPEDVIEVGNADLLLIYQNNSSELFKFILNNLDEINNSEILKETSLNLAIFDQKLISQLIIDTIQNSSSTHEVVKFIYFIEKLCINAPKLQLTNLEKIESILQDSINEEKGNEASLVYQFMLKNGLGTDLHHLNKFPLLLSYLEPSSNQLLHEILFKNLMNDESAATGYLVILLQKIINNNHTTAELILKNYSKEFQKYENSFIKAVNLLFVADLKNDHFIQKPEFESYSSFCSEFALSVISNIFNSLNETRAQCNAFIIMKNIASSFPFLFESKSLQIFNSILPSLSDFSLIFEEDEETNESRIKTTISALSFLLSTLCSPKILDDFVIWLFNNIKTFNESQILSFLVILRSLMNIGSIKLVLTSQMIKFNLIEVIKNSFQNDLQEGLFRDNYLSVIYDLLECFYDSLRNLTPKDEIFIDELMTVENPFQTVSLFILHYHQDLTLQLQLKSSKKKDEIFNFLNKIDSIKPFWFTFDFVRRTTTENQNSILNAFLSKVSDQSELIDSSISAGKMPKTLSNQMLHYLAKKPSWMFKWIENPKDFLLLPRHYQVLDQVINDLNNTKDEEEVDLYNFLDLYREKSLFEKLVEQSTTQINQQTFSSLCSLLLEISKKETGLISILKCINEVLSNVSIDLKSIKRIVDILKIVSVIKGFKYDFIDICGSNLLDAILIPEFRTKSELLVEVSKLFSILYPPMPNRIVHLIDFMLLLNDQEIIHYALVLSAKIEKPKQDLLMPIINHIFDKFISGDNKLRYNEISLILDVFPDVAKDRRPQLLKLLDHLLEEYKIEDDKFHDNEQERNDKQIYREQILELIGSLFNILAPNRSKVKQTDSIPSFESRTIPSSIIDSDPDFWHIFSKYYLQIIKGLYQNPQLLGTTVKFLLDYPELIEFNIRRSYFNEIKKKLSEDNSIEFNVARMSILNESMTILNHLPIQDFLKSFKVQFVGEKMKTRIGDFYRTLVRELFHPKNYYFIYTENRKSFQINPRSNLKTQHLDYFRFAGKMIARALLEDESLNIHLTPSLYKILLQRPFELNDLKEIDRDLYNSLYRKLNEDLSKVNEKDDDAMVFTLDLACSDEEEEEEEFKDDDDDINQSPQKSNQLYVDSEIDYRLKGLIKDQVKAFCDGFYMVIPFDQIKFFTPVELDLLICGMPIIDVGDLKRNIEFEYPYNFETPTVKLFFNAIEKWDQDKLSQLVMFITKSSQSIISGFRTLKENGNPIKIAPLRDTDLPQSFPFINMLLLPEYDDEDFLNWKFVIAFNDDNSNSSNTKRIRNKRS</sequence>
<evidence type="ECO:0000256" key="2">
    <source>
        <dbReference type="ARBA" id="ARBA00004906"/>
    </source>
</evidence>
<reference evidence="8 9" key="1">
    <citation type="submission" date="2024-04" db="EMBL/GenBank/DDBJ databases">
        <title>Tritrichomonas musculus Genome.</title>
        <authorList>
            <person name="Alves-Ferreira E."/>
            <person name="Grigg M."/>
            <person name="Lorenzi H."/>
            <person name="Galac M."/>
        </authorList>
    </citation>
    <scope>NUCLEOTIDE SEQUENCE [LARGE SCALE GENOMIC DNA]</scope>
    <source>
        <strain evidence="8 9">EAF2021</strain>
    </source>
</reference>
<dbReference type="Pfam" id="PF00632">
    <property type="entry name" value="HECT"/>
    <property type="match status" value="1"/>
</dbReference>
<dbReference type="Gene3D" id="3.90.1750.10">
    <property type="entry name" value="Hect, E3 ligase catalytic domains"/>
    <property type="match status" value="1"/>
</dbReference>
<evidence type="ECO:0000256" key="5">
    <source>
        <dbReference type="ARBA" id="ARBA00022786"/>
    </source>
</evidence>
<dbReference type="Gene3D" id="3.30.2410.10">
    <property type="entry name" value="Hect, E3 ligase catalytic domain"/>
    <property type="match status" value="1"/>
</dbReference>
<dbReference type="EC" id="2.3.2.26" evidence="3"/>
<comment type="pathway">
    <text evidence="2">Protein modification; protein ubiquitination.</text>
</comment>
<dbReference type="SMART" id="SM00119">
    <property type="entry name" value="HECTc"/>
    <property type="match status" value="1"/>
</dbReference>
<evidence type="ECO:0000256" key="1">
    <source>
        <dbReference type="ARBA" id="ARBA00000885"/>
    </source>
</evidence>
<feature type="domain" description="HECT" evidence="7">
    <location>
        <begin position="1635"/>
        <end position="1948"/>
    </location>
</feature>
<dbReference type="PANTHER" id="PTHR11254:SF440">
    <property type="entry name" value="E3 UBIQUITIN-PROTEIN LIGASE NEDD-4"/>
    <property type="match status" value="1"/>
</dbReference>
<evidence type="ECO:0000256" key="3">
    <source>
        <dbReference type="ARBA" id="ARBA00012485"/>
    </source>
</evidence>
<dbReference type="PROSITE" id="PS50237">
    <property type="entry name" value="HECT"/>
    <property type="match status" value="1"/>
</dbReference>
<comment type="caution">
    <text evidence="6">Lacks conserved residue(s) required for the propagation of feature annotation.</text>
</comment>
<name>A0ABR2JEM9_9EUKA</name>
<comment type="caution">
    <text evidence="8">The sequence shown here is derived from an EMBL/GenBank/DDBJ whole genome shotgun (WGS) entry which is preliminary data.</text>
</comment>
<dbReference type="PANTHER" id="PTHR11254">
    <property type="entry name" value="HECT DOMAIN UBIQUITIN-PROTEIN LIGASE"/>
    <property type="match status" value="1"/>
</dbReference>
<comment type="catalytic activity">
    <reaction evidence="1">
        <text>S-ubiquitinyl-[E2 ubiquitin-conjugating enzyme]-L-cysteine + [acceptor protein]-L-lysine = [E2 ubiquitin-conjugating enzyme]-L-cysteine + N(6)-ubiquitinyl-[acceptor protein]-L-lysine.</text>
        <dbReference type="EC" id="2.3.2.26"/>
    </reaction>
</comment>
<dbReference type="InterPro" id="IPR035983">
    <property type="entry name" value="Hect_E3_ubiquitin_ligase"/>
</dbReference>
<evidence type="ECO:0000256" key="6">
    <source>
        <dbReference type="PROSITE-ProRule" id="PRU00104"/>
    </source>
</evidence>
<keyword evidence="9" id="KW-1185">Reference proteome</keyword>
<organism evidence="8 9">
    <name type="scientific">Tritrichomonas musculus</name>
    <dbReference type="NCBI Taxonomy" id="1915356"/>
    <lineage>
        <taxon>Eukaryota</taxon>
        <taxon>Metamonada</taxon>
        <taxon>Parabasalia</taxon>
        <taxon>Tritrichomonadida</taxon>
        <taxon>Tritrichomonadidae</taxon>
        <taxon>Tritrichomonas</taxon>
    </lineage>
</organism>
<protein>
    <recommendedName>
        <fullName evidence="3">HECT-type E3 ubiquitin transferase</fullName>
        <ecNumber evidence="3">2.3.2.26</ecNumber>
    </recommendedName>
</protein>
<evidence type="ECO:0000313" key="9">
    <source>
        <dbReference type="Proteomes" id="UP001470230"/>
    </source>
</evidence>
<proteinExistence type="predicted"/>
<gene>
    <name evidence="8" type="ORF">M9Y10_006598</name>
</gene>
<keyword evidence="4" id="KW-0808">Transferase</keyword>